<keyword evidence="2 5" id="KW-0853">WD repeat</keyword>
<evidence type="ECO:0000256" key="6">
    <source>
        <dbReference type="SAM" id="Coils"/>
    </source>
</evidence>
<feature type="coiled-coil region" evidence="6">
    <location>
        <begin position="7"/>
        <end position="34"/>
    </location>
</feature>
<keyword evidence="6" id="KW-0175">Coiled coil</keyword>
<comment type="similarity">
    <text evidence="1">Belongs to the WD repeat G protein beta family.</text>
</comment>
<evidence type="ECO:0000256" key="1">
    <source>
        <dbReference type="ARBA" id="ARBA00009768"/>
    </source>
</evidence>
<evidence type="ECO:0000256" key="2">
    <source>
        <dbReference type="ARBA" id="ARBA00022574"/>
    </source>
</evidence>
<dbReference type="InterPro" id="IPR019775">
    <property type="entry name" value="WD40_repeat_CS"/>
</dbReference>
<reference evidence="7 8" key="1">
    <citation type="journal article" date="2023" name="BMC Biol.">
        <title>The compact genome of the sponge Oopsacas minuta (Hexactinellida) is lacking key metazoan core genes.</title>
        <authorList>
            <person name="Santini S."/>
            <person name="Schenkelaars Q."/>
            <person name="Jourda C."/>
            <person name="Duchesne M."/>
            <person name="Belahbib H."/>
            <person name="Rocher C."/>
            <person name="Selva M."/>
            <person name="Riesgo A."/>
            <person name="Vervoort M."/>
            <person name="Leys S.P."/>
            <person name="Kodjabachian L."/>
            <person name="Le Bivic A."/>
            <person name="Borchiellini C."/>
            <person name="Claverie J.M."/>
            <person name="Renard E."/>
        </authorList>
    </citation>
    <scope>NUCLEOTIDE SEQUENCE [LARGE SCALE GENOMIC DNA]</scope>
    <source>
        <strain evidence="7">SPO-2</strain>
    </source>
</reference>
<feature type="repeat" description="WD" evidence="5">
    <location>
        <begin position="190"/>
        <end position="231"/>
    </location>
</feature>
<dbReference type="InterPro" id="IPR020472">
    <property type="entry name" value="WD40_PAC1"/>
</dbReference>
<evidence type="ECO:0000313" key="7">
    <source>
        <dbReference type="EMBL" id="KAI6661960.1"/>
    </source>
</evidence>
<dbReference type="PROSITE" id="PS50294">
    <property type="entry name" value="WD_REPEATS_REGION"/>
    <property type="match status" value="5"/>
</dbReference>
<feature type="repeat" description="WD" evidence="5">
    <location>
        <begin position="149"/>
        <end position="189"/>
    </location>
</feature>
<dbReference type="InterPro" id="IPR015943">
    <property type="entry name" value="WD40/YVTN_repeat-like_dom_sf"/>
</dbReference>
<feature type="repeat" description="WD" evidence="5">
    <location>
        <begin position="318"/>
        <end position="350"/>
    </location>
</feature>
<dbReference type="Proteomes" id="UP001165289">
    <property type="component" value="Unassembled WGS sequence"/>
</dbReference>
<name>A0AAV7KN76_9METZ</name>
<gene>
    <name evidence="7" type="ORF">LOD99_9728</name>
</gene>
<feature type="repeat" description="WD" evidence="5">
    <location>
        <begin position="61"/>
        <end position="93"/>
    </location>
</feature>
<dbReference type="GO" id="GO:0007165">
    <property type="term" value="P:signal transduction"/>
    <property type="evidence" value="ECO:0007669"/>
    <property type="project" value="UniProtKB-KW"/>
</dbReference>
<evidence type="ECO:0000313" key="8">
    <source>
        <dbReference type="Proteomes" id="UP001165289"/>
    </source>
</evidence>
<keyword evidence="4" id="KW-0807">Transducer</keyword>
<accession>A0AAV7KN76</accession>
<sequence>MSVGARRMKGQGDYQQLRNELEALKHKLAQSRNAVKDRELLDVAGSVEPLPKISLHLRQILKGHLAKIYALHWSSDSQHLVSASQDGKLIIWDGYSTLKIHAIPLRSSWVMSCAYSPSGTFVACGGLDNICSIYNLKTREGNIKTSRELGGHTGYLSCCRFLDDERIMTSSGDMTLGLWDIETAKMITHFKGHSGDVMSFSLSEDNNTMISGSCDSTAKLWDIRSGECEQTFFGHEADINSVSYGPSGTIFATGSDDCTCAMFDIRSDQMLEQYAIDGMNFGVTSVAFSHSGRLIFAGYDNTTVQIWDSLKRDRLGVISAHENRVSCLGIPPSGMALCTGSWDTHLRIFN</sequence>
<feature type="repeat" description="WD" evidence="5">
    <location>
        <begin position="276"/>
        <end position="308"/>
    </location>
</feature>
<evidence type="ECO:0000256" key="5">
    <source>
        <dbReference type="PROSITE-ProRule" id="PRU00221"/>
    </source>
</evidence>
<keyword evidence="3" id="KW-0677">Repeat</keyword>
<dbReference type="InterPro" id="IPR001680">
    <property type="entry name" value="WD40_rpt"/>
</dbReference>
<dbReference type="InterPro" id="IPR036322">
    <property type="entry name" value="WD40_repeat_dom_sf"/>
</dbReference>
<dbReference type="AlphaFoldDB" id="A0AAV7KN76"/>
<proteinExistence type="inferred from homology"/>
<dbReference type="Gene3D" id="2.130.10.10">
    <property type="entry name" value="YVTN repeat-like/Quinoprotein amine dehydrogenase"/>
    <property type="match status" value="1"/>
</dbReference>
<dbReference type="PANTHER" id="PTHR19850">
    <property type="entry name" value="GUANINE NUCLEOTIDE-BINDING PROTEIN BETA G PROTEIN BETA"/>
    <property type="match status" value="1"/>
</dbReference>
<dbReference type="PRINTS" id="PR00319">
    <property type="entry name" value="GPROTEINB"/>
</dbReference>
<dbReference type="EMBL" id="JAKMXF010000003">
    <property type="protein sequence ID" value="KAI6661960.1"/>
    <property type="molecule type" value="Genomic_DNA"/>
</dbReference>
<evidence type="ECO:0000256" key="4">
    <source>
        <dbReference type="ARBA" id="ARBA00023224"/>
    </source>
</evidence>
<dbReference type="InterPro" id="IPR016346">
    <property type="entry name" value="G-protein_beta_1-5"/>
</dbReference>
<dbReference type="PROSITE" id="PS50082">
    <property type="entry name" value="WD_REPEATS_2"/>
    <property type="match status" value="6"/>
</dbReference>
<evidence type="ECO:0000256" key="3">
    <source>
        <dbReference type="ARBA" id="ARBA00022737"/>
    </source>
</evidence>
<protein>
    <submittedName>
        <fullName evidence="7">Guanine nucleotide-binding protein (G protein), subunit beta</fullName>
    </submittedName>
</protein>
<dbReference type="CDD" id="cd00200">
    <property type="entry name" value="WD40"/>
    <property type="match status" value="1"/>
</dbReference>
<dbReference type="SMART" id="SM00320">
    <property type="entry name" value="WD40"/>
    <property type="match status" value="7"/>
</dbReference>
<keyword evidence="8" id="KW-1185">Reference proteome</keyword>
<feature type="repeat" description="WD" evidence="5">
    <location>
        <begin position="232"/>
        <end position="273"/>
    </location>
</feature>
<dbReference type="Pfam" id="PF25391">
    <property type="entry name" value="WD40_Gbeta"/>
    <property type="match status" value="1"/>
</dbReference>
<dbReference type="PIRSF" id="PIRSF002394">
    <property type="entry name" value="GN-bd_beta"/>
    <property type="match status" value="1"/>
</dbReference>
<comment type="caution">
    <text evidence="7">The sequence shown here is derived from an EMBL/GenBank/DDBJ whole genome shotgun (WGS) entry which is preliminary data.</text>
</comment>
<dbReference type="PRINTS" id="PR00320">
    <property type="entry name" value="GPROTEINBRPT"/>
</dbReference>
<dbReference type="PROSITE" id="PS00678">
    <property type="entry name" value="WD_REPEATS_1"/>
    <property type="match status" value="2"/>
</dbReference>
<dbReference type="InterPro" id="IPR001632">
    <property type="entry name" value="WD40_G-protein_beta-like"/>
</dbReference>
<organism evidence="7 8">
    <name type="scientific">Oopsacas minuta</name>
    <dbReference type="NCBI Taxonomy" id="111878"/>
    <lineage>
        <taxon>Eukaryota</taxon>
        <taxon>Metazoa</taxon>
        <taxon>Porifera</taxon>
        <taxon>Hexactinellida</taxon>
        <taxon>Hexasterophora</taxon>
        <taxon>Lyssacinosida</taxon>
        <taxon>Leucopsacidae</taxon>
        <taxon>Oopsacas</taxon>
    </lineage>
</organism>
<dbReference type="SUPFAM" id="SSF50978">
    <property type="entry name" value="WD40 repeat-like"/>
    <property type="match status" value="1"/>
</dbReference>